<evidence type="ECO:0000256" key="7">
    <source>
        <dbReference type="ARBA" id="ARBA00023601"/>
    </source>
</evidence>
<organism evidence="9">
    <name type="scientific">human gut metagenome</name>
    <dbReference type="NCBI Taxonomy" id="408170"/>
    <lineage>
        <taxon>unclassified sequences</taxon>
        <taxon>metagenomes</taxon>
        <taxon>organismal metagenomes</taxon>
    </lineage>
</organism>
<dbReference type="AlphaFoldDB" id="K1UZI3"/>
<keyword evidence="2" id="KW-0004">4Fe-4S</keyword>
<dbReference type="GO" id="GO:0051539">
    <property type="term" value="F:4 iron, 4 sulfur cluster binding"/>
    <property type="evidence" value="ECO:0007669"/>
    <property type="project" value="UniProtKB-KW"/>
</dbReference>
<keyword evidence="5" id="KW-0408">Iron</keyword>
<comment type="caution">
    <text evidence="9">The sequence shown here is derived from an EMBL/GenBank/DDBJ whole genome shotgun (WGS) entry which is preliminary data.</text>
</comment>
<dbReference type="SFLD" id="SFLDS00029">
    <property type="entry name" value="Radical_SAM"/>
    <property type="match status" value="1"/>
</dbReference>
<dbReference type="PANTHER" id="PTHR43273">
    <property type="entry name" value="ANAEROBIC SULFATASE-MATURATING ENZYME HOMOLOG ASLB-RELATED"/>
    <property type="match status" value="1"/>
</dbReference>
<dbReference type="SUPFAM" id="SSF102114">
    <property type="entry name" value="Radical SAM enzymes"/>
    <property type="match status" value="1"/>
</dbReference>
<evidence type="ECO:0000256" key="5">
    <source>
        <dbReference type="ARBA" id="ARBA00023004"/>
    </source>
</evidence>
<feature type="non-terminal residue" evidence="9">
    <location>
        <position position="1"/>
    </location>
</feature>
<dbReference type="InterPro" id="IPR013785">
    <property type="entry name" value="Aldolase_TIM"/>
</dbReference>
<dbReference type="EMBL" id="AJWY01002905">
    <property type="protein sequence ID" value="EKC76996.1"/>
    <property type="molecule type" value="Genomic_DNA"/>
</dbReference>
<evidence type="ECO:0000313" key="9">
    <source>
        <dbReference type="EMBL" id="EKC76996.1"/>
    </source>
</evidence>
<dbReference type="InterPro" id="IPR007197">
    <property type="entry name" value="rSAM"/>
</dbReference>
<evidence type="ECO:0000256" key="3">
    <source>
        <dbReference type="ARBA" id="ARBA00022691"/>
    </source>
</evidence>
<keyword evidence="3" id="KW-0949">S-adenosyl-L-methionine</keyword>
<protein>
    <submittedName>
        <fullName evidence="9">Radical SAM domain protein</fullName>
    </submittedName>
</protein>
<feature type="domain" description="Radical SAM core" evidence="8">
    <location>
        <begin position="84"/>
        <end position="154"/>
    </location>
</feature>
<dbReference type="GO" id="GO:0016491">
    <property type="term" value="F:oxidoreductase activity"/>
    <property type="evidence" value="ECO:0007669"/>
    <property type="project" value="InterPro"/>
</dbReference>
<evidence type="ECO:0000256" key="6">
    <source>
        <dbReference type="ARBA" id="ARBA00023014"/>
    </source>
</evidence>
<dbReference type="PROSITE" id="PS01305">
    <property type="entry name" value="MOAA_NIFB_PQQE"/>
    <property type="match status" value="1"/>
</dbReference>
<dbReference type="PANTHER" id="PTHR43273:SF3">
    <property type="entry name" value="ANAEROBIC SULFATASE-MATURATING ENZYME HOMOLOG ASLB-RELATED"/>
    <property type="match status" value="1"/>
</dbReference>
<accession>K1UZI3</accession>
<keyword evidence="4" id="KW-0479">Metal-binding</keyword>
<name>K1UZI3_9ZZZZ</name>
<sequence>GTGKILRLQDEEYRLLKAIFSPQATVKTVMQAFSEEAPDKVEAFLRNTAQMNLLRMPPLETLCCDYHEDICQQIDHNLAQLILEVTQRCNFRCKYCIYNSSYEGNHDFSAANMSWDTAKQAIDYLFAHSAERKNIYLTFYGGEPLLQFDLIKQATLYGGLSICERIGTSPSIGTIAEGVDKDKTIHTYIDDYLAQTKPLCENCWAFNICPMCYAACFDKGGVNIKKKSFACQNCRTHTYLMLGTFCTLMEERPDALEVLDRSVLL</sequence>
<dbReference type="InterPro" id="IPR000385">
    <property type="entry name" value="MoaA_NifB_PqqE_Fe-S-bd_CS"/>
</dbReference>
<dbReference type="InterPro" id="IPR058240">
    <property type="entry name" value="rSAM_sf"/>
</dbReference>
<proteinExistence type="inferred from homology"/>
<dbReference type="Gene3D" id="3.20.20.70">
    <property type="entry name" value="Aldolase class I"/>
    <property type="match status" value="1"/>
</dbReference>
<dbReference type="InterPro" id="IPR023867">
    <property type="entry name" value="Sulphatase_maturase_rSAM"/>
</dbReference>
<keyword evidence="6" id="KW-0411">Iron-sulfur</keyword>
<comment type="similarity">
    <text evidence="7">Belongs to the radical SAM superfamily. Anaerobic sulfatase-maturating enzyme family.</text>
</comment>
<dbReference type="Pfam" id="PF04055">
    <property type="entry name" value="Radical_SAM"/>
    <property type="match status" value="1"/>
</dbReference>
<evidence type="ECO:0000259" key="8">
    <source>
        <dbReference type="Pfam" id="PF04055"/>
    </source>
</evidence>
<evidence type="ECO:0000256" key="2">
    <source>
        <dbReference type="ARBA" id="ARBA00022485"/>
    </source>
</evidence>
<comment type="cofactor">
    <cofactor evidence="1">
        <name>[4Fe-4S] cluster</name>
        <dbReference type="ChEBI" id="CHEBI:49883"/>
    </cofactor>
</comment>
<evidence type="ECO:0000256" key="1">
    <source>
        <dbReference type="ARBA" id="ARBA00001966"/>
    </source>
</evidence>
<evidence type="ECO:0000256" key="4">
    <source>
        <dbReference type="ARBA" id="ARBA00022723"/>
    </source>
</evidence>
<reference evidence="9" key="1">
    <citation type="journal article" date="2013" name="Environ. Microbiol.">
        <title>Microbiota from the distal guts of lean and obese adolescents exhibit partial functional redundancy besides clear differences in community structure.</title>
        <authorList>
            <person name="Ferrer M."/>
            <person name="Ruiz A."/>
            <person name="Lanza F."/>
            <person name="Haange S.B."/>
            <person name="Oberbach A."/>
            <person name="Till H."/>
            <person name="Bargiela R."/>
            <person name="Campoy C."/>
            <person name="Segura M.T."/>
            <person name="Richter M."/>
            <person name="von Bergen M."/>
            <person name="Seifert J."/>
            <person name="Suarez A."/>
        </authorList>
    </citation>
    <scope>NUCLEOTIDE SEQUENCE</scope>
</reference>
<dbReference type="GO" id="GO:0046872">
    <property type="term" value="F:metal ion binding"/>
    <property type="evidence" value="ECO:0007669"/>
    <property type="project" value="UniProtKB-KW"/>
</dbReference>
<gene>
    <name evidence="9" type="ORF">LEA_04406</name>
</gene>